<accession>A0A9Q0MLY6</accession>
<keyword evidence="1" id="KW-0472">Membrane</keyword>
<dbReference type="EMBL" id="WJQU01001674">
    <property type="protein sequence ID" value="KAJ6633804.1"/>
    <property type="molecule type" value="Genomic_DNA"/>
</dbReference>
<name>A0A9Q0MLY6_9DIPT</name>
<proteinExistence type="predicted"/>
<keyword evidence="1" id="KW-0812">Transmembrane</keyword>
<keyword evidence="1" id="KW-1133">Transmembrane helix</keyword>
<gene>
    <name evidence="2" type="ORF">Bhyg_15812</name>
</gene>
<sequence>MVNERQIFCCGASSWTRLLAWLQIVGSSLLLLLDIIGIARVAAAEFSEDEAQIKTTVMAALAFMFIISFFGIIMGVILLKGTNQRRVSYLRAWIIYSITSLAVTIISIILNSSYGGHNDSEGTIVLGGVLAVQIIVIMFSVILSIVELIEIFEATSNMKAHALHTDVAHIRSVLYDRINCILFKDR</sequence>
<dbReference type="Proteomes" id="UP001151699">
    <property type="component" value="Unassembled WGS sequence"/>
</dbReference>
<protein>
    <submittedName>
        <fullName evidence="2">Uncharacterized protein</fullName>
    </submittedName>
</protein>
<dbReference type="AlphaFoldDB" id="A0A9Q0MLY6"/>
<evidence type="ECO:0000256" key="1">
    <source>
        <dbReference type="SAM" id="Phobius"/>
    </source>
</evidence>
<organism evidence="2 3">
    <name type="scientific">Pseudolycoriella hygida</name>
    <dbReference type="NCBI Taxonomy" id="35572"/>
    <lineage>
        <taxon>Eukaryota</taxon>
        <taxon>Metazoa</taxon>
        <taxon>Ecdysozoa</taxon>
        <taxon>Arthropoda</taxon>
        <taxon>Hexapoda</taxon>
        <taxon>Insecta</taxon>
        <taxon>Pterygota</taxon>
        <taxon>Neoptera</taxon>
        <taxon>Endopterygota</taxon>
        <taxon>Diptera</taxon>
        <taxon>Nematocera</taxon>
        <taxon>Sciaroidea</taxon>
        <taxon>Sciaridae</taxon>
        <taxon>Pseudolycoriella</taxon>
    </lineage>
</organism>
<comment type="caution">
    <text evidence="2">The sequence shown here is derived from an EMBL/GenBank/DDBJ whole genome shotgun (WGS) entry which is preliminary data.</text>
</comment>
<evidence type="ECO:0000313" key="3">
    <source>
        <dbReference type="Proteomes" id="UP001151699"/>
    </source>
</evidence>
<feature type="transmembrane region" description="Helical" evidence="1">
    <location>
        <begin position="55"/>
        <end position="78"/>
    </location>
</feature>
<feature type="transmembrane region" description="Helical" evidence="1">
    <location>
        <begin position="122"/>
        <end position="149"/>
    </location>
</feature>
<keyword evidence="3" id="KW-1185">Reference proteome</keyword>
<evidence type="ECO:0000313" key="2">
    <source>
        <dbReference type="EMBL" id="KAJ6633804.1"/>
    </source>
</evidence>
<feature type="transmembrane region" description="Helical" evidence="1">
    <location>
        <begin position="21"/>
        <end position="43"/>
    </location>
</feature>
<reference evidence="2" key="1">
    <citation type="submission" date="2022-07" db="EMBL/GenBank/DDBJ databases">
        <authorList>
            <person name="Trinca V."/>
            <person name="Uliana J.V.C."/>
            <person name="Torres T.T."/>
            <person name="Ward R.J."/>
            <person name="Monesi N."/>
        </authorList>
    </citation>
    <scope>NUCLEOTIDE SEQUENCE</scope>
    <source>
        <strain evidence="2">HSMRA1968</strain>
        <tissue evidence="2">Whole embryos</tissue>
    </source>
</reference>
<dbReference type="OrthoDB" id="8280462at2759"/>
<feature type="transmembrane region" description="Helical" evidence="1">
    <location>
        <begin position="90"/>
        <end position="110"/>
    </location>
</feature>